<keyword evidence="1" id="KW-0812">Transmembrane</keyword>
<keyword evidence="1" id="KW-1133">Transmembrane helix</keyword>
<protein>
    <recommendedName>
        <fullName evidence="4">Pilus assembly protein</fullName>
    </recommendedName>
</protein>
<reference evidence="2 3" key="1">
    <citation type="submission" date="2020-06" db="EMBL/GenBank/DDBJ databases">
        <authorList>
            <person name="Scott K."/>
        </authorList>
    </citation>
    <scope>NUCLEOTIDE SEQUENCE [LARGE SCALE GENOMIC DNA]</scope>
    <source>
        <strain evidence="2 3">HH1</strain>
    </source>
</reference>
<reference evidence="2 3" key="2">
    <citation type="submission" date="2020-11" db="EMBL/GenBank/DDBJ databases">
        <title>Sulfur oxidizing isolate from Hospital Hole Sinkhole.</title>
        <authorList>
            <person name="Scott K.M."/>
        </authorList>
    </citation>
    <scope>NUCLEOTIDE SEQUENCE [LARGE SCALE GENOMIC DNA]</scope>
    <source>
        <strain evidence="2 3">HH1</strain>
    </source>
</reference>
<keyword evidence="1" id="KW-0472">Membrane</keyword>
<evidence type="ECO:0000256" key="1">
    <source>
        <dbReference type="SAM" id="Phobius"/>
    </source>
</evidence>
<dbReference type="Proteomes" id="UP001193680">
    <property type="component" value="Unassembled WGS sequence"/>
</dbReference>
<dbReference type="RefSeq" id="WP_185978761.1">
    <property type="nucleotide sequence ID" value="NZ_JACBGI020000022.1"/>
</dbReference>
<keyword evidence="3" id="KW-1185">Reference proteome</keyword>
<dbReference type="EMBL" id="JACBGI020000022">
    <property type="protein sequence ID" value="MBF6058616.1"/>
    <property type="molecule type" value="Genomic_DNA"/>
</dbReference>
<gene>
    <name evidence="2" type="ORF">H8792_009710</name>
</gene>
<comment type="caution">
    <text evidence="2">The sequence shown here is derived from an EMBL/GenBank/DDBJ whole genome shotgun (WGS) entry which is preliminary data.</text>
</comment>
<name>A0ABS0BXU0_9GAMM</name>
<accession>A0ABS0BXU0</accession>
<evidence type="ECO:0000313" key="3">
    <source>
        <dbReference type="Proteomes" id="UP001193680"/>
    </source>
</evidence>
<evidence type="ECO:0008006" key="4">
    <source>
        <dbReference type="Google" id="ProtNLM"/>
    </source>
</evidence>
<feature type="transmembrane region" description="Helical" evidence="1">
    <location>
        <begin position="6"/>
        <end position="28"/>
    </location>
</feature>
<sequence>MSRCATYQVGSLLLEMLIMMLFFSWILADYTDLLRFQKYQQKDVDQLLEIGRRKQSLLDFLQVNAFLPCPDVDGDGVEDRLISSGVSICRNREGMLPFKTLGIPAGDMWQRRYYYRVHQRSESMNYVNEICQPAAVFGSQGESGLENAWFCPSSGFMYCTDSGEQCREVCFGADHQRMDCLSNVDLRPDLNQPPYFHLSTPPIGTVPVAYALKIWDTEGSLLEKSAMAVVMSWGGAGASVNRDSCAEELETNVKENCDGDREFVLNPFVEKPQYLRWIDMDEAKMTLIYSGRLK</sequence>
<organism evidence="2 3">
    <name type="scientific">Thiomicrorhabdus heinhorstiae</name>
    <dbReference type="NCBI Taxonomy" id="2748010"/>
    <lineage>
        <taxon>Bacteria</taxon>
        <taxon>Pseudomonadati</taxon>
        <taxon>Pseudomonadota</taxon>
        <taxon>Gammaproteobacteria</taxon>
        <taxon>Thiotrichales</taxon>
        <taxon>Piscirickettsiaceae</taxon>
        <taxon>Thiomicrorhabdus</taxon>
    </lineage>
</organism>
<evidence type="ECO:0000313" key="2">
    <source>
        <dbReference type="EMBL" id="MBF6058616.1"/>
    </source>
</evidence>
<proteinExistence type="predicted"/>